<dbReference type="InterPro" id="IPR000073">
    <property type="entry name" value="AB_hydrolase_1"/>
</dbReference>
<evidence type="ECO:0000259" key="1">
    <source>
        <dbReference type="Pfam" id="PF12697"/>
    </source>
</evidence>
<dbReference type="InterPro" id="IPR029058">
    <property type="entry name" value="AB_hydrolase_fold"/>
</dbReference>
<dbReference type="Pfam" id="PF05705">
    <property type="entry name" value="DUF829"/>
    <property type="match status" value="1"/>
</dbReference>
<accession>A0A1S4CXT3</accession>
<organism evidence="2 3">
    <name type="scientific">Nicotiana tabacum</name>
    <name type="common">Common tobacco</name>
    <dbReference type="NCBI Taxonomy" id="4097"/>
    <lineage>
        <taxon>Eukaryota</taxon>
        <taxon>Viridiplantae</taxon>
        <taxon>Streptophyta</taxon>
        <taxon>Embryophyta</taxon>
        <taxon>Tracheophyta</taxon>
        <taxon>Spermatophyta</taxon>
        <taxon>Magnoliopsida</taxon>
        <taxon>eudicotyledons</taxon>
        <taxon>Gunneridae</taxon>
        <taxon>Pentapetalae</taxon>
        <taxon>asterids</taxon>
        <taxon>lamiids</taxon>
        <taxon>Solanales</taxon>
        <taxon>Solanaceae</taxon>
        <taxon>Nicotianoideae</taxon>
        <taxon>Nicotianeae</taxon>
        <taxon>Nicotiana</taxon>
    </lineage>
</organism>
<feature type="domain" description="AB hydrolase-1" evidence="1">
    <location>
        <begin position="97"/>
        <end position="221"/>
    </location>
</feature>
<dbReference type="GeneID" id="107823753"/>
<dbReference type="OrthoDB" id="408373at2759"/>
<name>A0A1S4CXT3_TOBAC</name>
<reference evidence="2" key="1">
    <citation type="journal article" date="2014" name="Nat. Commun.">
        <title>The tobacco genome sequence and its comparison with those of tomato and potato.</title>
        <authorList>
            <person name="Sierro N."/>
            <person name="Battey J.N."/>
            <person name="Ouadi S."/>
            <person name="Bakaher N."/>
            <person name="Bovet L."/>
            <person name="Willig A."/>
            <person name="Goepfert S."/>
            <person name="Peitsch M.C."/>
            <person name="Ivanov N.V."/>
        </authorList>
    </citation>
    <scope>NUCLEOTIDE SEQUENCE [LARGE SCALE GENOMIC DNA]</scope>
</reference>
<dbReference type="Pfam" id="PF12697">
    <property type="entry name" value="Abhydrolase_6"/>
    <property type="match status" value="1"/>
</dbReference>
<dbReference type="KEGG" id="nta:107823753"/>
<dbReference type="RefSeq" id="XP_016505948.1">
    <property type="nucleotide sequence ID" value="XM_016650462.2"/>
</dbReference>
<dbReference type="PANTHER" id="PTHR46438:SF8">
    <property type="entry name" value="PHEOPHYTINASE, CHLOROPLASTIC-LIKE ISOFORM X1"/>
    <property type="match status" value="1"/>
</dbReference>
<gene>
    <name evidence="3" type="primary">LOC107823753</name>
</gene>
<evidence type="ECO:0000313" key="2">
    <source>
        <dbReference type="Proteomes" id="UP000790787"/>
    </source>
</evidence>
<reference evidence="3" key="2">
    <citation type="submission" date="2025-08" db="UniProtKB">
        <authorList>
            <consortium name="RefSeq"/>
        </authorList>
    </citation>
    <scope>IDENTIFICATION</scope>
    <source>
        <tissue evidence="3">Leaf</tissue>
    </source>
</reference>
<dbReference type="GO" id="GO:0016787">
    <property type="term" value="F:hydrolase activity"/>
    <property type="evidence" value="ECO:0007669"/>
    <property type="project" value="UniProtKB-ARBA"/>
</dbReference>
<dbReference type="SUPFAM" id="SSF53474">
    <property type="entry name" value="alpha/beta-Hydrolases"/>
    <property type="match status" value="1"/>
</dbReference>
<dbReference type="PRINTS" id="PR00111">
    <property type="entry name" value="ABHYDROLASE"/>
</dbReference>
<dbReference type="SMR" id="A0A1S4CXT3"/>
<protein>
    <submittedName>
        <fullName evidence="3">Uncharacterized protein LOC107823753 isoform X1</fullName>
    </submittedName>
    <submittedName>
        <fullName evidence="3">Uncharacterized protein isoform X1</fullName>
    </submittedName>
</protein>
<dbReference type="PaxDb" id="4097-A0A1S4CXT3"/>
<dbReference type="Proteomes" id="UP000790787">
    <property type="component" value="Chromosome 17"/>
</dbReference>
<dbReference type="STRING" id="4097.A0A1S4CXT3"/>
<dbReference type="Gene3D" id="3.40.50.1820">
    <property type="entry name" value="alpha/beta hydrolase"/>
    <property type="match status" value="1"/>
</dbReference>
<proteinExistence type="predicted"/>
<dbReference type="RefSeq" id="XP_016505948.1">
    <property type="nucleotide sequence ID" value="XM_016650462.1"/>
</dbReference>
<dbReference type="PANTHER" id="PTHR46438">
    <property type="entry name" value="ALPHA/BETA-HYDROLASES SUPERFAMILY PROTEIN"/>
    <property type="match status" value="1"/>
</dbReference>
<dbReference type="AlphaFoldDB" id="A0A1S4CXT3"/>
<sequence length="482" mass="53581">MSTSCATAGTKWLNPTGNRLAVPGRSNHFKGGRWELNRRNFAINRIVVTGASVMPPSVVAESSQGLQQLPFKPEGYNYWTWRGHKIHYVEEGEGFPVVLIHGFGTSAFHWRYNIPELAKKYKVYALDLLGFGWSEKARIDYDALIWRDQVVDFLKEIVKQPTVLVGNGLGGFTTLLAAAALPAEQVKGVSLLNSAGQFGDDVTTTDKTEETALHKFIVRPVEEIFQRVVVGLAFWLTMQPAQIEAQLKSGVYRNHSNVDDYLVNSIAIPAADPNAEEVYYRYGAILENLKSREDLLEKIKGCIVDSGGDPDISPKVWAAGFTTALLQKRSSSVYPSVEAGEGIEVQSGLTSGNIQGKEPMLMETLLLAAFEKLFSFLLNLPDVNARLRKIISALVKNQPSCPQLYLYSSADKVIPIQSVESFIEEQRKSGRKVHSFNFRSSPHVDHYRTFPDIYVSVLQKFLEESMLVPNGVYQVESQVSGS</sequence>
<keyword evidence="2" id="KW-1185">Reference proteome</keyword>
<dbReference type="InterPro" id="IPR008547">
    <property type="entry name" value="DUF829_TMEM53"/>
</dbReference>
<evidence type="ECO:0000313" key="3">
    <source>
        <dbReference type="RefSeq" id="XP_016505948.1"/>
    </source>
</evidence>